<evidence type="ECO:0000256" key="4">
    <source>
        <dbReference type="ARBA" id="ARBA00023136"/>
    </source>
</evidence>
<keyword evidence="1 5" id="KW-1003">Cell membrane</keyword>
<dbReference type="Proteomes" id="UP001596147">
    <property type="component" value="Unassembled WGS sequence"/>
</dbReference>
<proteinExistence type="inferred from homology"/>
<reference evidence="7" key="1">
    <citation type="journal article" date="2019" name="Int. J. Syst. Evol. Microbiol.">
        <title>The Global Catalogue of Microorganisms (GCM) 10K type strain sequencing project: providing services to taxonomists for standard genome sequencing and annotation.</title>
        <authorList>
            <consortium name="The Broad Institute Genomics Platform"/>
            <consortium name="The Broad Institute Genome Sequencing Center for Infectious Disease"/>
            <person name="Wu L."/>
            <person name="Ma J."/>
        </authorList>
    </citation>
    <scope>NUCLEOTIDE SEQUENCE [LARGE SCALE GENOMIC DNA]</scope>
    <source>
        <strain evidence="7">CGMCC 1.12237</strain>
    </source>
</reference>
<keyword evidence="3 5" id="KW-1133">Transmembrane helix</keyword>
<keyword evidence="2 5" id="KW-0812">Transmembrane</keyword>
<evidence type="ECO:0000313" key="6">
    <source>
        <dbReference type="EMBL" id="MFC5464690.1"/>
    </source>
</evidence>
<comment type="similarity">
    <text evidence="5">Belongs to the UPF0344 family.</text>
</comment>
<feature type="transmembrane region" description="Helical" evidence="5">
    <location>
        <begin position="39"/>
        <end position="59"/>
    </location>
</feature>
<dbReference type="RefSeq" id="WP_382349920.1">
    <property type="nucleotide sequence ID" value="NZ_JBHSMC010000011.1"/>
</dbReference>
<evidence type="ECO:0000256" key="1">
    <source>
        <dbReference type="ARBA" id="ARBA00022475"/>
    </source>
</evidence>
<keyword evidence="4 5" id="KW-0472">Membrane</keyword>
<evidence type="ECO:0000256" key="5">
    <source>
        <dbReference type="HAMAP-Rule" id="MF_01536"/>
    </source>
</evidence>
<evidence type="ECO:0000313" key="7">
    <source>
        <dbReference type="Proteomes" id="UP001596147"/>
    </source>
</evidence>
<accession>A0ABW0LFP4</accession>
<evidence type="ECO:0000256" key="3">
    <source>
        <dbReference type="ARBA" id="ARBA00022989"/>
    </source>
</evidence>
<sequence>MFDRTDAHITTWAIAIILFVIALFLLKSGNKKATKIVQMILRVFYLLIIATGVTLFARHSDFDPALYGFKFLGGIVIIAMMEMVLVRTNLNKKTGIFWAILIIAFIVTFYLGARLPIGWNWFA</sequence>
<organism evidence="6 7">
    <name type="scientific">Lederbergia graminis</name>
    <dbReference type="NCBI Taxonomy" id="735518"/>
    <lineage>
        <taxon>Bacteria</taxon>
        <taxon>Bacillati</taxon>
        <taxon>Bacillota</taxon>
        <taxon>Bacilli</taxon>
        <taxon>Bacillales</taxon>
        <taxon>Bacillaceae</taxon>
        <taxon>Lederbergia</taxon>
    </lineage>
</organism>
<evidence type="ECO:0000256" key="2">
    <source>
        <dbReference type="ARBA" id="ARBA00022692"/>
    </source>
</evidence>
<feature type="transmembrane region" description="Helical" evidence="5">
    <location>
        <begin position="6"/>
        <end position="27"/>
    </location>
</feature>
<feature type="transmembrane region" description="Helical" evidence="5">
    <location>
        <begin position="96"/>
        <end position="113"/>
    </location>
</feature>
<protein>
    <recommendedName>
        <fullName evidence="5">UPF0344 protein ACFPM4_07980</fullName>
    </recommendedName>
</protein>
<dbReference type="Pfam" id="PF07457">
    <property type="entry name" value="DUF1516"/>
    <property type="match status" value="1"/>
</dbReference>
<feature type="transmembrane region" description="Helical" evidence="5">
    <location>
        <begin position="65"/>
        <end position="84"/>
    </location>
</feature>
<comment type="caution">
    <text evidence="6">The sequence shown here is derived from an EMBL/GenBank/DDBJ whole genome shotgun (WGS) entry which is preliminary data.</text>
</comment>
<comment type="subcellular location">
    <subcellularLocation>
        <location evidence="5">Cell membrane</location>
        <topology evidence="5">Multi-pass membrane protein</topology>
    </subcellularLocation>
</comment>
<dbReference type="HAMAP" id="MF_01536">
    <property type="entry name" value="UPF0344"/>
    <property type="match status" value="1"/>
</dbReference>
<dbReference type="EMBL" id="JBHSMC010000011">
    <property type="protein sequence ID" value="MFC5464690.1"/>
    <property type="molecule type" value="Genomic_DNA"/>
</dbReference>
<dbReference type="InterPro" id="IPR010899">
    <property type="entry name" value="UPF0344"/>
</dbReference>
<keyword evidence="7" id="KW-1185">Reference proteome</keyword>
<gene>
    <name evidence="6" type="ORF">ACFPM4_07980</name>
</gene>
<name>A0ABW0LFP4_9BACI</name>